<name>A0ABW0TYC5_9BACL</name>
<dbReference type="Pfam" id="PF10706">
    <property type="entry name" value="Aminoglyc_resit"/>
    <property type="match status" value="1"/>
</dbReference>
<organism evidence="1 2">
    <name type="scientific">Sporosarcina koreensis</name>
    <dbReference type="NCBI Taxonomy" id="334735"/>
    <lineage>
        <taxon>Bacteria</taxon>
        <taxon>Bacillati</taxon>
        <taxon>Bacillota</taxon>
        <taxon>Bacilli</taxon>
        <taxon>Bacillales</taxon>
        <taxon>Caryophanaceae</taxon>
        <taxon>Sporosarcina</taxon>
    </lineage>
</organism>
<evidence type="ECO:0000313" key="1">
    <source>
        <dbReference type="EMBL" id="MFC5603722.1"/>
    </source>
</evidence>
<comment type="caution">
    <text evidence="1">The sequence shown here is derived from an EMBL/GenBank/DDBJ whole genome shotgun (WGS) entry which is preliminary data.</text>
</comment>
<dbReference type="RefSeq" id="WP_381444659.1">
    <property type="nucleotide sequence ID" value="NZ_JBHSNP010000024.1"/>
</dbReference>
<proteinExistence type="predicted"/>
<protein>
    <submittedName>
        <fullName evidence="1">Nucleotidyltransferase domain-containing protein</fullName>
    </submittedName>
</protein>
<evidence type="ECO:0000313" key="2">
    <source>
        <dbReference type="Proteomes" id="UP001596071"/>
    </source>
</evidence>
<dbReference type="SUPFAM" id="SSF81301">
    <property type="entry name" value="Nucleotidyltransferase"/>
    <property type="match status" value="1"/>
</dbReference>
<keyword evidence="2" id="KW-1185">Reference proteome</keyword>
<reference evidence="2" key="1">
    <citation type="journal article" date="2019" name="Int. J. Syst. Evol. Microbiol.">
        <title>The Global Catalogue of Microorganisms (GCM) 10K type strain sequencing project: providing services to taxonomists for standard genome sequencing and annotation.</title>
        <authorList>
            <consortium name="The Broad Institute Genomics Platform"/>
            <consortium name="The Broad Institute Genome Sequencing Center for Infectious Disease"/>
            <person name="Wu L."/>
            <person name="Ma J."/>
        </authorList>
    </citation>
    <scope>NUCLEOTIDE SEQUENCE [LARGE SCALE GENOMIC DNA]</scope>
    <source>
        <strain evidence="2">KACC 11299</strain>
    </source>
</reference>
<accession>A0ABW0TYC5</accession>
<dbReference type="InterPro" id="IPR019646">
    <property type="entry name" value="Aminoglyc_AdlTrfase"/>
</dbReference>
<dbReference type="Proteomes" id="UP001596071">
    <property type="component" value="Unassembled WGS sequence"/>
</dbReference>
<dbReference type="Gene3D" id="3.30.460.40">
    <property type="match status" value="1"/>
</dbReference>
<sequence>MILEACRKAVEWMKDFDRPWGVAGGWAIDLFLGNQTREHSDIEIAILREDQHRMKNSLADWSFQKAVKGKLVDWESETLELPIHELHGVHEKSGERLEVLLNEVKNGEWIFRRDPTIIFQGTTLFLISEEGIPHLHPAIVLLYKAKNPREKDHADFHAVKELLGDEDRQWLCGVLEIHMPDHEWIPHLREH</sequence>
<dbReference type="EMBL" id="JBHSNP010000024">
    <property type="protein sequence ID" value="MFC5603722.1"/>
    <property type="molecule type" value="Genomic_DNA"/>
</dbReference>
<gene>
    <name evidence="1" type="ORF">ACFPTP_10875</name>
</gene>
<dbReference type="InterPro" id="IPR043519">
    <property type="entry name" value="NT_sf"/>
</dbReference>